<sequence length="138" mass="15998">MYARDLETRQCCADKKMFGAIRGYYQSRVRFISIAMRNLYPILLFPTGVFIGCSVSGGLLLMELCICPSCLAQNLFSPKVLSESFFFLKKHAINGQQMLQHRKVGDHAWVFQSTYEKHLFFTFMDCTIHSFMKKEMIV</sequence>
<keyword evidence="1" id="KW-1133">Transmembrane helix</keyword>
<dbReference type="AlphaFoldDB" id="A0A8R7TE19"/>
<keyword evidence="1" id="KW-0812">Transmembrane</keyword>
<feature type="transmembrane region" description="Helical" evidence="1">
    <location>
        <begin position="39"/>
        <end position="62"/>
    </location>
</feature>
<evidence type="ECO:0000256" key="1">
    <source>
        <dbReference type="SAM" id="Phobius"/>
    </source>
</evidence>
<keyword evidence="1" id="KW-0472">Membrane</keyword>
<reference evidence="3" key="1">
    <citation type="journal article" date="2013" name="Nature">
        <title>Draft genome of the wheat A-genome progenitor Triticum urartu.</title>
        <authorList>
            <person name="Ling H.Q."/>
            <person name="Zhao S."/>
            <person name="Liu D."/>
            <person name="Wang J."/>
            <person name="Sun H."/>
            <person name="Zhang C."/>
            <person name="Fan H."/>
            <person name="Li D."/>
            <person name="Dong L."/>
            <person name="Tao Y."/>
            <person name="Gao C."/>
            <person name="Wu H."/>
            <person name="Li Y."/>
            <person name="Cui Y."/>
            <person name="Guo X."/>
            <person name="Zheng S."/>
            <person name="Wang B."/>
            <person name="Yu K."/>
            <person name="Liang Q."/>
            <person name="Yang W."/>
            <person name="Lou X."/>
            <person name="Chen J."/>
            <person name="Feng M."/>
            <person name="Jian J."/>
            <person name="Zhang X."/>
            <person name="Luo G."/>
            <person name="Jiang Y."/>
            <person name="Liu J."/>
            <person name="Wang Z."/>
            <person name="Sha Y."/>
            <person name="Zhang B."/>
            <person name="Wu H."/>
            <person name="Tang D."/>
            <person name="Shen Q."/>
            <person name="Xue P."/>
            <person name="Zou S."/>
            <person name="Wang X."/>
            <person name="Liu X."/>
            <person name="Wang F."/>
            <person name="Yang Y."/>
            <person name="An X."/>
            <person name="Dong Z."/>
            <person name="Zhang K."/>
            <person name="Zhang X."/>
            <person name="Luo M.C."/>
            <person name="Dvorak J."/>
            <person name="Tong Y."/>
            <person name="Wang J."/>
            <person name="Yang H."/>
            <person name="Li Z."/>
            <person name="Wang D."/>
            <person name="Zhang A."/>
            <person name="Wang J."/>
        </authorList>
    </citation>
    <scope>NUCLEOTIDE SEQUENCE</scope>
    <source>
        <strain evidence="3">cv. G1812</strain>
    </source>
</reference>
<dbReference type="Gramene" id="TuG1812G0200001536.01.T02">
    <property type="protein sequence ID" value="TuG1812G0200001536.01.T02"/>
    <property type="gene ID" value="TuG1812G0200001536.01"/>
</dbReference>
<proteinExistence type="predicted"/>
<name>A0A8R7TE19_TRIUA</name>
<keyword evidence="3" id="KW-1185">Reference proteome</keyword>
<dbReference type="EnsemblPlants" id="TuG1812G0200001536.01.T02">
    <property type="protein sequence ID" value="TuG1812G0200001536.01.T02"/>
    <property type="gene ID" value="TuG1812G0200001536.01"/>
</dbReference>
<dbReference type="Proteomes" id="UP000015106">
    <property type="component" value="Chromosome 2"/>
</dbReference>
<accession>A0A8R7TE19</accession>
<protein>
    <submittedName>
        <fullName evidence="2">Uncharacterized protein</fullName>
    </submittedName>
</protein>
<evidence type="ECO:0000313" key="2">
    <source>
        <dbReference type="EnsemblPlants" id="TuG1812G0200001536.01.T02"/>
    </source>
</evidence>
<organism evidence="2 3">
    <name type="scientific">Triticum urartu</name>
    <name type="common">Red wild einkorn</name>
    <name type="synonym">Crithodium urartu</name>
    <dbReference type="NCBI Taxonomy" id="4572"/>
    <lineage>
        <taxon>Eukaryota</taxon>
        <taxon>Viridiplantae</taxon>
        <taxon>Streptophyta</taxon>
        <taxon>Embryophyta</taxon>
        <taxon>Tracheophyta</taxon>
        <taxon>Spermatophyta</taxon>
        <taxon>Magnoliopsida</taxon>
        <taxon>Liliopsida</taxon>
        <taxon>Poales</taxon>
        <taxon>Poaceae</taxon>
        <taxon>BOP clade</taxon>
        <taxon>Pooideae</taxon>
        <taxon>Triticodae</taxon>
        <taxon>Triticeae</taxon>
        <taxon>Triticinae</taxon>
        <taxon>Triticum</taxon>
    </lineage>
</organism>
<evidence type="ECO:0000313" key="3">
    <source>
        <dbReference type="Proteomes" id="UP000015106"/>
    </source>
</evidence>
<reference evidence="2" key="2">
    <citation type="submission" date="2018-03" db="EMBL/GenBank/DDBJ databases">
        <title>The Triticum urartu genome reveals the dynamic nature of wheat genome evolution.</title>
        <authorList>
            <person name="Ling H."/>
            <person name="Ma B."/>
            <person name="Shi X."/>
            <person name="Liu H."/>
            <person name="Dong L."/>
            <person name="Sun H."/>
            <person name="Cao Y."/>
            <person name="Gao Q."/>
            <person name="Zheng S."/>
            <person name="Li Y."/>
            <person name="Yu Y."/>
            <person name="Du H."/>
            <person name="Qi M."/>
            <person name="Li Y."/>
            <person name="Yu H."/>
            <person name="Cui Y."/>
            <person name="Wang N."/>
            <person name="Chen C."/>
            <person name="Wu H."/>
            <person name="Zhao Y."/>
            <person name="Zhang J."/>
            <person name="Li Y."/>
            <person name="Zhou W."/>
            <person name="Zhang B."/>
            <person name="Hu W."/>
            <person name="Eijk M."/>
            <person name="Tang J."/>
            <person name="Witsenboer H."/>
            <person name="Zhao S."/>
            <person name="Li Z."/>
            <person name="Zhang A."/>
            <person name="Wang D."/>
            <person name="Liang C."/>
        </authorList>
    </citation>
    <scope>NUCLEOTIDE SEQUENCE [LARGE SCALE GENOMIC DNA]</scope>
    <source>
        <strain evidence="2">cv. G1812</strain>
    </source>
</reference>
<reference evidence="2" key="3">
    <citation type="submission" date="2022-06" db="UniProtKB">
        <authorList>
            <consortium name="EnsemblPlants"/>
        </authorList>
    </citation>
    <scope>IDENTIFICATION</scope>
</reference>